<dbReference type="GO" id="GO:0046933">
    <property type="term" value="F:proton-transporting ATP synthase activity, rotational mechanism"/>
    <property type="evidence" value="ECO:0007669"/>
    <property type="project" value="UniProtKB-UniRule"/>
</dbReference>
<evidence type="ECO:0000256" key="13">
    <source>
        <dbReference type="ARBA" id="ARBA00031795"/>
    </source>
</evidence>
<evidence type="ECO:0000256" key="2">
    <source>
        <dbReference type="ARBA" id="ARBA00004202"/>
    </source>
</evidence>
<evidence type="ECO:0000256" key="11">
    <source>
        <dbReference type="ARBA" id="ARBA00023310"/>
    </source>
</evidence>
<evidence type="ECO:0000256" key="1">
    <source>
        <dbReference type="ARBA" id="ARBA00003543"/>
    </source>
</evidence>
<evidence type="ECO:0000256" key="15">
    <source>
        <dbReference type="RuleBase" id="RU003656"/>
    </source>
</evidence>
<comment type="caution">
    <text evidence="18">The sequence shown here is derived from an EMBL/GenBank/DDBJ whole genome shotgun (WGS) entry which is preliminary data.</text>
</comment>
<evidence type="ECO:0000259" key="16">
    <source>
        <dbReference type="Pfam" id="PF00401"/>
    </source>
</evidence>
<keyword evidence="7 14" id="KW-0375">Hydrogen ion transport</keyword>
<feature type="domain" description="ATP synthase F1 complex delta/epsilon subunit N-terminal" evidence="17">
    <location>
        <begin position="1"/>
        <end position="61"/>
    </location>
</feature>
<evidence type="ECO:0000256" key="14">
    <source>
        <dbReference type="HAMAP-Rule" id="MF_00530"/>
    </source>
</evidence>
<dbReference type="AlphaFoldDB" id="A0A917XSR5"/>
<reference evidence="18" key="1">
    <citation type="journal article" date="2014" name="Int. J. Syst. Evol. Microbiol.">
        <title>Complete genome sequence of Corynebacterium casei LMG S-19264T (=DSM 44701T), isolated from a smear-ripened cheese.</title>
        <authorList>
            <consortium name="US DOE Joint Genome Institute (JGI-PGF)"/>
            <person name="Walter F."/>
            <person name="Albersmeier A."/>
            <person name="Kalinowski J."/>
            <person name="Ruckert C."/>
        </authorList>
    </citation>
    <scope>NUCLEOTIDE SEQUENCE</scope>
    <source>
        <strain evidence="18">JCM 17251</strain>
    </source>
</reference>
<accession>A0A917XSR5</accession>
<keyword evidence="10 14" id="KW-0139">CF(1)</keyword>
<dbReference type="InterPro" id="IPR036771">
    <property type="entry name" value="ATPsynth_dsu/esu_N"/>
</dbReference>
<comment type="subcellular location">
    <subcellularLocation>
        <location evidence="2 14">Cell membrane</location>
        <topology evidence="2 14">Peripheral membrane protein</topology>
    </subcellularLocation>
</comment>
<dbReference type="GO" id="GO:0045259">
    <property type="term" value="C:proton-transporting ATP synthase complex"/>
    <property type="evidence" value="ECO:0007669"/>
    <property type="project" value="UniProtKB-KW"/>
</dbReference>
<dbReference type="Gene3D" id="1.20.5.440">
    <property type="entry name" value="ATP synthase delta/epsilon subunit, C-terminal domain"/>
    <property type="match status" value="1"/>
</dbReference>
<dbReference type="FunFam" id="1.20.5.440:FF:000001">
    <property type="entry name" value="ATP synthase epsilon chain"/>
    <property type="match status" value="1"/>
</dbReference>
<dbReference type="InterPro" id="IPR036794">
    <property type="entry name" value="ATP_F1_dsu/esu_C_sf"/>
</dbReference>
<dbReference type="InterPro" id="IPR001469">
    <property type="entry name" value="ATP_synth_F1_dsu/esu"/>
</dbReference>
<evidence type="ECO:0000256" key="3">
    <source>
        <dbReference type="ARBA" id="ARBA00005712"/>
    </source>
</evidence>
<organism evidence="18 19">
    <name type="scientific">Oceanobacillus indicireducens</name>
    <dbReference type="NCBI Taxonomy" id="1004261"/>
    <lineage>
        <taxon>Bacteria</taxon>
        <taxon>Bacillati</taxon>
        <taxon>Bacillota</taxon>
        <taxon>Bacilli</taxon>
        <taxon>Bacillales</taxon>
        <taxon>Bacillaceae</taxon>
        <taxon>Oceanobacillus</taxon>
    </lineage>
</organism>
<evidence type="ECO:0000256" key="12">
    <source>
        <dbReference type="ARBA" id="ARBA00030215"/>
    </source>
</evidence>
<protein>
    <recommendedName>
        <fullName evidence="4 14">ATP synthase epsilon chain</fullName>
    </recommendedName>
    <alternativeName>
        <fullName evidence="13 14">ATP synthase F1 sector epsilon subunit</fullName>
    </alternativeName>
    <alternativeName>
        <fullName evidence="12 14">F-ATPase epsilon subunit</fullName>
    </alternativeName>
</protein>
<dbReference type="GO" id="GO:0005524">
    <property type="term" value="F:ATP binding"/>
    <property type="evidence" value="ECO:0007669"/>
    <property type="project" value="UniProtKB-UniRule"/>
</dbReference>
<evidence type="ECO:0000256" key="6">
    <source>
        <dbReference type="ARBA" id="ARBA00022475"/>
    </source>
</evidence>
<dbReference type="Pfam" id="PF02823">
    <property type="entry name" value="ATP-synt_DE_N"/>
    <property type="match status" value="1"/>
</dbReference>
<evidence type="ECO:0000256" key="9">
    <source>
        <dbReference type="ARBA" id="ARBA00023136"/>
    </source>
</evidence>
<feature type="domain" description="ATP synthase epsilon subunit C-terminal" evidence="16">
    <location>
        <begin position="66"/>
        <end position="108"/>
    </location>
</feature>
<dbReference type="Proteomes" id="UP000624041">
    <property type="component" value="Unassembled WGS sequence"/>
</dbReference>
<dbReference type="GO" id="GO:0005886">
    <property type="term" value="C:plasma membrane"/>
    <property type="evidence" value="ECO:0007669"/>
    <property type="project" value="UniProtKB-SubCell"/>
</dbReference>
<gene>
    <name evidence="14 18" type="primary">atpC</name>
    <name evidence="18" type="ORF">GCM10007971_03360</name>
</gene>
<dbReference type="PANTHER" id="PTHR13822">
    <property type="entry name" value="ATP SYNTHASE DELTA/EPSILON CHAIN"/>
    <property type="match status" value="1"/>
</dbReference>
<dbReference type="EMBL" id="BMOS01000002">
    <property type="protein sequence ID" value="GGN50134.1"/>
    <property type="molecule type" value="Genomic_DNA"/>
</dbReference>
<dbReference type="Gene3D" id="2.60.15.10">
    <property type="entry name" value="F0F1 ATP synthase delta/epsilon subunit, N-terminal"/>
    <property type="match status" value="1"/>
</dbReference>
<keyword evidence="6 14" id="KW-1003">Cell membrane</keyword>
<proteinExistence type="inferred from homology"/>
<keyword evidence="11 14" id="KW-0066">ATP synthesis</keyword>
<evidence type="ECO:0000256" key="4">
    <source>
        <dbReference type="ARBA" id="ARBA00014480"/>
    </source>
</evidence>
<evidence type="ECO:0000256" key="8">
    <source>
        <dbReference type="ARBA" id="ARBA00023065"/>
    </source>
</evidence>
<evidence type="ECO:0000313" key="18">
    <source>
        <dbReference type="EMBL" id="GGN50134.1"/>
    </source>
</evidence>
<evidence type="ECO:0000313" key="19">
    <source>
        <dbReference type="Proteomes" id="UP000624041"/>
    </source>
</evidence>
<dbReference type="SUPFAM" id="SSF46604">
    <property type="entry name" value="Epsilon subunit of F1F0-ATP synthase C-terminal domain"/>
    <property type="match status" value="1"/>
</dbReference>
<dbReference type="PANTHER" id="PTHR13822:SF10">
    <property type="entry name" value="ATP SYNTHASE EPSILON CHAIN, CHLOROPLASTIC"/>
    <property type="match status" value="1"/>
</dbReference>
<sequence>MIVCMTEDGELGILPGHIPLVAPLAIGVARLKKNDETYKVAISGGFMEVRPDKVTILAQTAEKASDIDVARAKEAKERAERRLQAKQDDTDFRRAELALKRAMNRLSAGGK</sequence>
<keyword evidence="8 14" id="KW-0406">Ion transport</keyword>
<name>A0A917XSR5_9BACI</name>
<dbReference type="Pfam" id="PF00401">
    <property type="entry name" value="ATP-synt_DE"/>
    <property type="match status" value="1"/>
</dbReference>
<evidence type="ECO:0000256" key="5">
    <source>
        <dbReference type="ARBA" id="ARBA00022448"/>
    </source>
</evidence>
<dbReference type="SUPFAM" id="SSF51344">
    <property type="entry name" value="Epsilon subunit of F1F0-ATP synthase N-terminal domain"/>
    <property type="match status" value="1"/>
</dbReference>
<reference evidence="18" key="2">
    <citation type="submission" date="2020-09" db="EMBL/GenBank/DDBJ databases">
        <authorList>
            <person name="Sun Q."/>
            <person name="Ohkuma M."/>
        </authorList>
    </citation>
    <scope>NUCLEOTIDE SEQUENCE</scope>
    <source>
        <strain evidence="18">JCM 17251</strain>
    </source>
</reference>
<evidence type="ECO:0000256" key="10">
    <source>
        <dbReference type="ARBA" id="ARBA00023196"/>
    </source>
</evidence>
<dbReference type="CDD" id="cd12152">
    <property type="entry name" value="F1-ATPase_delta"/>
    <property type="match status" value="1"/>
</dbReference>
<dbReference type="NCBIfam" id="TIGR01216">
    <property type="entry name" value="ATP_synt_epsi"/>
    <property type="match status" value="1"/>
</dbReference>
<keyword evidence="19" id="KW-1185">Reference proteome</keyword>
<evidence type="ECO:0000259" key="17">
    <source>
        <dbReference type="Pfam" id="PF02823"/>
    </source>
</evidence>
<keyword evidence="9 14" id="KW-0472">Membrane</keyword>
<evidence type="ECO:0000256" key="7">
    <source>
        <dbReference type="ARBA" id="ARBA00022781"/>
    </source>
</evidence>
<comment type="subunit">
    <text evidence="14 15">F-type ATPases have 2 components, CF(1) - the catalytic core - and CF(0) - the membrane proton channel. CF(1) has five subunits: alpha(3), beta(3), gamma(1), delta(1), epsilon(1). CF(0) has three main subunits: a, b and c.</text>
</comment>
<keyword evidence="5 14" id="KW-0813">Transport</keyword>
<dbReference type="HAMAP" id="MF_00530">
    <property type="entry name" value="ATP_synth_epsil_bac"/>
    <property type="match status" value="1"/>
</dbReference>
<dbReference type="InterPro" id="IPR020547">
    <property type="entry name" value="ATP_synth_F1_esu_C"/>
</dbReference>
<dbReference type="InterPro" id="IPR020546">
    <property type="entry name" value="ATP_synth_F1_dsu/esu_N"/>
</dbReference>
<comment type="function">
    <text evidence="1 14">Produces ATP from ADP in the presence of a proton gradient across the membrane.</text>
</comment>
<dbReference type="NCBIfam" id="NF001846">
    <property type="entry name" value="PRK00571.1-3"/>
    <property type="match status" value="1"/>
</dbReference>
<comment type="similarity">
    <text evidence="3 14 15">Belongs to the ATPase epsilon chain family.</text>
</comment>